<gene>
    <name evidence="1" type="ORF">F4820DRAFT_454765</name>
</gene>
<evidence type="ECO:0000313" key="2">
    <source>
        <dbReference type="Proteomes" id="UP001497700"/>
    </source>
</evidence>
<keyword evidence="2" id="KW-1185">Reference proteome</keyword>
<evidence type="ECO:0000313" key="1">
    <source>
        <dbReference type="EMBL" id="KAI4858538.1"/>
    </source>
</evidence>
<comment type="caution">
    <text evidence="1">The sequence shown here is derived from an EMBL/GenBank/DDBJ whole genome shotgun (WGS) entry which is preliminary data.</text>
</comment>
<reference evidence="1 2" key="1">
    <citation type="journal article" date="2022" name="New Phytol.">
        <title>Ecological generalism drives hyperdiversity of secondary metabolite gene clusters in xylarialean endophytes.</title>
        <authorList>
            <person name="Franco M.E.E."/>
            <person name="Wisecaver J.H."/>
            <person name="Arnold A.E."/>
            <person name="Ju Y.M."/>
            <person name="Slot J.C."/>
            <person name="Ahrendt S."/>
            <person name="Moore L.P."/>
            <person name="Eastman K.E."/>
            <person name="Scott K."/>
            <person name="Konkel Z."/>
            <person name="Mondo S.J."/>
            <person name="Kuo A."/>
            <person name="Hayes R.D."/>
            <person name="Haridas S."/>
            <person name="Andreopoulos B."/>
            <person name="Riley R."/>
            <person name="LaButti K."/>
            <person name="Pangilinan J."/>
            <person name="Lipzen A."/>
            <person name="Amirebrahimi M."/>
            <person name="Yan J."/>
            <person name="Adam C."/>
            <person name="Keymanesh K."/>
            <person name="Ng V."/>
            <person name="Louie K."/>
            <person name="Northen T."/>
            <person name="Drula E."/>
            <person name="Henrissat B."/>
            <person name="Hsieh H.M."/>
            <person name="Youens-Clark K."/>
            <person name="Lutzoni F."/>
            <person name="Miadlikowska J."/>
            <person name="Eastwood D.C."/>
            <person name="Hamelin R.C."/>
            <person name="Grigoriev I.V."/>
            <person name="U'Ren J.M."/>
        </authorList>
    </citation>
    <scope>NUCLEOTIDE SEQUENCE [LARGE SCALE GENOMIC DNA]</scope>
    <source>
        <strain evidence="1 2">CBS 119005</strain>
    </source>
</reference>
<dbReference type="EMBL" id="MU393734">
    <property type="protein sequence ID" value="KAI4858538.1"/>
    <property type="molecule type" value="Genomic_DNA"/>
</dbReference>
<proteinExistence type="predicted"/>
<accession>A0ACB9YHW6</accession>
<sequence length="245" mass="27095">MVQGLALSIRLCFEIYHTLLYWTLFERWSLDPSRWIALYLKADTDVVSTTLLNVPELEYLRKGLDGEFISTSLQATVQDTNTSRGEALSNPQDPETSQSLQNAMEEMFHNITISLLSSELLQPNMTSEFAPPKTNVTTTTYGSIYSYSAGRLWIAYGIAIFVSVVATLAGFLALWLNGASYSSDFSTIHRVGYSAVLSTSIQLGDVDGADPLPKHLGKAKFNLLELQLVPSAEQPMNYVEGYGDN</sequence>
<name>A0ACB9YHW6_9PEZI</name>
<organism evidence="1 2">
    <name type="scientific">Hypoxylon rubiginosum</name>
    <dbReference type="NCBI Taxonomy" id="110542"/>
    <lineage>
        <taxon>Eukaryota</taxon>
        <taxon>Fungi</taxon>
        <taxon>Dikarya</taxon>
        <taxon>Ascomycota</taxon>
        <taxon>Pezizomycotina</taxon>
        <taxon>Sordariomycetes</taxon>
        <taxon>Xylariomycetidae</taxon>
        <taxon>Xylariales</taxon>
        <taxon>Hypoxylaceae</taxon>
        <taxon>Hypoxylon</taxon>
    </lineage>
</organism>
<protein>
    <submittedName>
        <fullName evidence="1">Uncharacterized protein</fullName>
    </submittedName>
</protein>
<dbReference type="Proteomes" id="UP001497700">
    <property type="component" value="Unassembled WGS sequence"/>
</dbReference>